<accession>A0ABV4WF32</accession>
<evidence type="ECO:0000313" key="3">
    <source>
        <dbReference type="EMBL" id="MFB2833477.1"/>
    </source>
</evidence>
<feature type="region of interest" description="Disordered" evidence="2">
    <location>
        <begin position="1"/>
        <end position="59"/>
    </location>
</feature>
<dbReference type="Proteomes" id="UP001576780">
    <property type="component" value="Unassembled WGS sequence"/>
</dbReference>
<reference evidence="3 4" key="1">
    <citation type="submission" date="2024-09" db="EMBL/GenBank/DDBJ databases">
        <title>Floridaenema gen nov. (Aerosakkonemataceae, Aerosakkonematales ord. nov., Cyanobacteria) from benthic tropical and subtropical fresh waters, with the description of four new species.</title>
        <authorList>
            <person name="Moretto J.A."/>
            <person name="Berthold D.E."/>
            <person name="Lefler F.W."/>
            <person name="Huang I.-S."/>
            <person name="Laughinghouse H. IV."/>
        </authorList>
    </citation>
    <scope>NUCLEOTIDE SEQUENCE [LARGE SCALE GENOMIC DNA]</scope>
    <source>
        <strain evidence="3 4">BLCC-F167</strain>
    </source>
</reference>
<dbReference type="RefSeq" id="WP_413275934.1">
    <property type="nucleotide sequence ID" value="NZ_JBHFNT010000035.1"/>
</dbReference>
<evidence type="ECO:0000313" key="4">
    <source>
        <dbReference type="Proteomes" id="UP001576780"/>
    </source>
</evidence>
<feature type="compositionally biased region" description="Basic and acidic residues" evidence="2">
    <location>
        <begin position="1"/>
        <end position="12"/>
    </location>
</feature>
<feature type="compositionally biased region" description="Basic and acidic residues" evidence="2">
    <location>
        <begin position="35"/>
        <end position="44"/>
    </location>
</feature>
<gene>
    <name evidence="3" type="ORF">ACE1CA_02990</name>
</gene>
<evidence type="ECO:0000256" key="2">
    <source>
        <dbReference type="SAM" id="MobiDB-lite"/>
    </source>
</evidence>
<organism evidence="3 4">
    <name type="scientific">Floridaenema evergladense BLCC-F167</name>
    <dbReference type="NCBI Taxonomy" id="3153639"/>
    <lineage>
        <taxon>Bacteria</taxon>
        <taxon>Bacillati</taxon>
        <taxon>Cyanobacteriota</taxon>
        <taxon>Cyanophyceae</taxon>
        <taxon>Oscillatoriophycideae</taxon>
        <taxon>Aerosakkonematales</taxon>
        <taxon>Aerosakkonemataceae</taxon>
        <taxon>Floridanema</taxon>
        <taxon>Floridanema evergladense</taxon>
    </lineage>
</organism>
<keyword evidence="1" id="KW-0175">Coiled coil</keyword>
<evidence type="ECO:0000256" key="1">
    <source>
        <dbReference type="SAM" id="Coils"/>
    </source>
</evidence>
<proteinExistence type="predicted"/>
<name>A0ABV4WF32_9CYAN</name>
<keyword evidence="4" id="KW-1185">Reference proteome</keyword>
<feature type="coiled-coil region" evidence="1">
    <location>
        <begin position="75"/>
        <end position="130"/>
    </location>
</feature>
<comment type="caution">
    <text evidence="3">The sequence shown here is derived from an EMBL/GenBank/DDBJ whole genome shotgun (WGS) entry which is preliminary data.</text>
</comment>
<protein>
    <submittedName>
        <fullName evidence="3">Uncharacterized protein</fullName>
    </submittedName>
</protein>
<dbReference type="EMBL" id="JBHFNT010000035">
    <property type="protein sequence ID" value="MFB2833477.1"/>
    <property type="molecule type" value="Genomic_DNA"/>
</dbReference>
<sequence>MTISEHGKDKTRSTWGKEVQTVDSEDNAHSLRSYSTDERSDGNDQRCGSPGANIERTSATSISITVNGKLARQLRKTLMSQLAEHEERKQKIKDRLVTYDQKIEDLRNDLENIEQIIQELEEAEEESTIEGA</sequence>